<comment type="caution">
    <text evidence="3">The sequence shown here is derived from an EMBL/GenBank/DDBJ whole genome shotgun (WGS) entry which is preliminary data.</text>
</comment>
<evidence type="ECO:0000313" key="3">
    <source>
        <dbReference type="EMBL" id="MBX8643779.1"/>
    </source>
</evidence>
<dbReference type="EMBL" id="JAGVSJ010000002">
    <property type="protein sequence ID" value="MBX8631219.1"/>
    <property type="molecule type" value="Genomic_DNA"/>
</dbReference>
<sequence length="102" mass="11609">MQEYDIKKALRDGISLKSIKESMQKEFGEVTEKDGHLLSSFGALSRIECWLSQKKKLCVETTGNRNASDAEAAETVSRYNRFLEAVTGYTSKERRKKAMKVK</sequence>
<gene>
    <name evidence="2" type="ORF">J9259_01660</name>
    <name evidence="3" type="ORF">KIY12_03535</name>
</gene>
<dbReference type="EMBL" id="JAHEAC010000020">
    <property type="protein sequence ID" value="MBX8643779.1"/>
    <property type="molecule type" value="Genomic_DNA"/>
</dbReference>
<dbReference type="PIRSF" id="PIRSF022080">
    <property type="entry name" value="UCP022080"/>
    <property type="match status" value="1"/>
</dbReference>
<dbReference type="Pfam" id="PF18446">
    <property type="entry name" value="DUF5611"/>
    <property type="match status" value="1"/>
</dbReference>
<evidence type="ECO:0000313" key="2">
    <source>
        <dbReference type="EMBL" id="MBX8631219.1"/>
    </source>
</evidence>
<protein>
    <submittedName>
        <fullName evidence="3">DUF5611 family protein</fullName>
    </submittedName>
</protein>
<evidence type="ECO:0000313" key="4">
    <source>
        <dbReference type="Proteomes" id="UP000750197"/>
    </source>
</evidence>
<organism evidence="3 4">
    <name type="scientific">Candidatus Sysuiplasma superficiale</name>
    <dbReference type="NCBI Taxonomy" id="2823368"/>
    <lineage>
        <taxon>Archaea</taxon>
        <taxon>Methanobacteriati</taxon>
        <taxon>Thermoplasmatota</taxon>
        <taxon>Thermoplasmata</taxon>
        <taxon>Candidatus Sysuiplasmatales</taxon>
        <taxon>Candidatus Sysuiplasmataceae</taxon>
        <taxon>Candidatus Sysuiplasma</taxon>
    </lineage>
</organism>
<feature type="domain" description="DUF5611" evidence="1">
    <location>
        <begin position="1"/>
        <end position="100"/>
    </location>
</feature>
<dbReference type="Proteomes" id="UP000750197">
    <property type="component" value="Unassembled WGS sequence"/>
</dbReference>
<dbReference type="Proteomes" id="UP000716004">
    <property type="component" value="Unassembled WGS sequence"/>
</dbReference>
<proteinExistence type="predicted"/>
<dbReference type="InterPro" id="IPR040713">
    <property type="entry name" value="DUF5611"/>
</dbReference>
<name>A0A8J8CCP0_9ARCH</name>
<reference evidence="3" key="1">
    <citation type="submission" date="2021-05" db="EMBL/GenBank/DDBJ databases">
        <title>Genomic insights into ecological role and evolution of a novel Thermoplasmata order Candidatus Sysuiplasmatales.</title>
        <authorList>
            <person name="Yuan Y."/>
        </authorList>
    </citation>
    <scope>NUCLEOTIDE SEQUENCE</scope>
    <source>
        <strain evidence="3">TUT19-bin139</strain>
        <strain evidence="2">YP2-bin.285</strain>
    </source>
</reference>
<dbReference type="InterPro" id="IPR016800">
    <property type="entry name" value="UCP022080"/>
</dbReference>
<accession>A0A8J8CCP0</accession>
<dbReference type="Gene3D" id="3.30.310.190">
    <property type="match status" value="1"/>
</dbReference>
<dbReference type="AlphaFoldDB" id="A0A8J8CCP0"/>
<evidence type="ECO:0000259" key="1">
    <source>
        <dbReference type="Pfam" id="PF18446"/>
    </source>
</evidence>